<organism evidence="3 4">
    <name type="scientific">Natribaculum luteum</name>
    <dbReference type="NCBI Taxonomy" id="1586232"/>
    <lineage>
        <taxon>Archaea</taxon>
        <taxon>Methanobacteriati</taxon>
        <taxon>Methanobacteriota</taxon>
        <taxon>Stenosarchaea group</taxon>
        <taxon>Halobacteria</taxon>
        <taxon>Halobacteriales</taxon>
        <taxon>Natrialbaceae</taxon>
        <taxon>Natribaculum</taxon>
    </lineage>
</organism>
<dbReference type="InterPro" id="IPR058341">
    <property type="entry name" value="DUF8028"/>
</dbReference>
<feature type="region of interest" description="Disordered" evidence="1">
    <location>
        <begin position="1"/>
        <end position="34"/>
    </location>
</feature>
<reference evidence="3 4" key="1">
    <citation type="journal article" date="2014" name="Int. J. Syst. Evol. Microbiol.">
        <title>Complete genome sequence of Corynebacterium casei LMG S-19264T (=DSM 44701T), isolated from a smear-ripened cheese.</title>
        <authorList>
            <consortium name="US DOE Joint Genome Institute (JGI-PGF)"/>
            <person name="Walter F."/>
            <person name="Albersmeier A."/>
            <person name="Kalinowski J."/>
            <person name="Ruckert C."/>
        </authorList>
    </citation>
    <scope>NUCLEOTIDE SEQUENCE [LARGE SCALE GENOMIC DNA]</scope>
    <source>
        <strain evidence="3 4">IBRC-M 10912</strain>
    </source>
</reference>
<keyword evidence="2" id="KW-0472">Membrane</keyword>
<evidence type="ECO:0008006" key="5">
    <source>
        <dbReference type="Google" id="ProtNLM"/>
    </source>
</evidence>
<feature type="compositionally biased region" description="Polar residues" evidence="1">
    <location>
        <begin position="1"/>
        <end position="17"/>
    </location>
</feature>
<evidence type="ECO:0000313" key="4">
    <source>
        <dbReference type="Proteomes" id="UP001595821"/>
    </source>
</evidence>
<dbReference type="GeneID" id="71852151"/>
<evidence type="ECO:0000256" key="2">
    <source>
        <dbReference type="SAM" id="Phobius"/>
    </source>
</evidence>
<evidence type="ECO:0000256" key="1">
    <source>
        <dbReference type="SAM" id="MobiDB-lite"/>
    </source>
</evidence>
<dbReference type="Pfam" id="PF26071">
    <property type="entry name" value="DUF8028"/>
    <property type="match status" value="1"/>
</dbReference>
<dbReference type="RefSeq" id="WP_246971009.1">
    <property type="nucleotide sequence ID" value="NZ_CP095397.1"/>
</dbReference>
<comment type="caution">
    <text evidence="3">The sequence shown here is derived from an EMBL/GenBank/DDBJ whole genome shotgun (WGS) entry which is preliminary data.</text>
</comment>
<dbReference type="Proteomes" id="UP001595821">
    <property type="component" value="Unassembled WGS sequence"/>
</dbReference>
<keyword evidence="2" id="KW-1133">Transmembrane helix</keyword>
<dbReference type="EMBL" id="JBHSDJ010000024">
    <property type="protein sequence ID" value="MFC4247035.1"/>
    <property type="molecule type" value="Genomic_DNA"/>
</dbReference>
<feature type="transmembrane region" description="Helical" evidence="2">
    <location>
        <begin position="46"/>
        <end position="64"/>
    </location>
</feature>
<evidence type="ECO:0000313" key="3">
    <source>
        <dbReference type="EMBL" id="MFC4247035.1"/>
    </source>
</evidence>
<sequence length="92" mass="10005">MPGSPTTHDRPTSSVREASSDPKQSDQGRLERVSPALAKPVRMTSFWTAIVLPFLHVPLLATGLSNAAETFTFVGLLALNLVALYVGHSYRR</sequence>
<accession>A0ABD5NZ60</accession>
<gene>
    <name evidence="3" type="ORF">ACFOZ7_08490</name>
</gene>
<protein>
    <recommendedName>
        <fullName evidence="5">Acyl-CoA desaturase</fullName>
    </recommendedName>
</protein>
<keyword evidence="2" id="KW-0812">Transmembrane</keyword>
<name>A0ABD5NZ60_9EURY</name>
<feature type="transmembrane region" description="Helical" evidence="2">
    <location>
        <begin position="70"/>
        <end position="87"/>
    </location>
</feature>
<feature type="compositionally biased region" description="Basic and acidic residues" evidence="1">
    <location>
        <begin position="18"/>
        <end position="32"/>
    </location>
</feature>
<proteinExistence type="predicted"/>
<dbReference type="AlphaFoldDB" id="A0ABD5NZ60"/>